<protein>
    <submittedName>
        <fullName evidence="1">Uncharacterized protein</fullName>
    </submittedName>
</protein>
<proteinExistence type="predicted"/>
<comment type="caution">
    <text evidence="1">The sequence shown here is derived from an EMBL/GenBank/DDBJ whole genome shotgun (WGS) entry which is preliminary data.</text>
</comment>
<accession>A0ACC0XCT0</accession>
<gene>
    <name evidence="1" type="ORF">Pint_20357</name>
</gene>
<evidence type="ECO:0000313" key="2">
    <source>
        <dbReference type="Proteomes" id="UP001163603"/>
    </source>
</evidence>
<dbReference type="Proteomes" id="UP001163603">
    <property type="component" value="Chromosome 13"/>
</dbReference>
<evidence type="ECO:0000313" key="1">
    <source>
        <dbReference type="EMBL" id="KAJ0015099.1"/>
    </source>
</evidence>
<keyword evidence="2" id="KW-1185">Reference proteome</keyword>
<sequence>MPIDLTYQTFTMSCLVGHGLVVPTISFLGSISAMQFVQQ</sequence>
<reference evidence="2" key="1">
    <citation type="journal article" date="2023" name="G3 (Bethesda)">
        <title>Genome assembly and association tests identify interacting loci associated with vigor, precocity, and sex in interspecific pistachio rootstocks.</title>
        <authorList>
            <person name="Palmer W."/>
            <person name="Jacygrad E."/>
            <person name="Sagayaradj S."/>
            <person name="Cavanaugh K."/>
            <person name="Han R."/>
            <person name="Bertier L."/>
            <person name="Beede B."/>
            <person name="Kafkas S."/>
            <person name="Golino D."/>
            <person name="Preece J."/>
            <person name="Michelmore R."/>
        </authorList>
    </citation>
    <scope>NUCLEOTIDE SEQUENCE [LARGE SCALE GENOMIC DNA]</scope>
</reference>
<name>A0ACC0XCT0_9ROSI</name>
<organism evidence="1 2">
    <name type="scientific">Pistacia integerrima</name>
    <dbReference type="NCBI Taxonomy" id="434235"/>
    <lineage>
        <taxon>Eukaryota</taxon>
        <taxon>Viridiplantae</taxon>
        <taxon>Streptophyta</taxon>
        <taxon>Embryophyta</taxon>
        <taxon>Tracheophyta</taxon>
        <taxon>Spermatophyta</taxon>
        <taxon>Magnoliopsida</taxon>
        <taxon>eudicotyledons</taxon>
        <taxon>Gunneridae</taxon>
        <taxon>Pentapetalae</taxon>
        <taxon>rosids</taxon>
        <taxon>malvids</taxon>
        <taxon>Sapindales</taxon>
        <taxon>Anacardiaceae</taxon>
        <taxon>Pistacia</taxon>
    </lineage>
</organism>
<dbReference type="EMBL" id="CM047748">
    <property type="protein sequence ID" value="KAJ0015099.1"/>
    <property type="molecule type" value="Genomic_DNA"/>
</dbReference>